<comment type="catalytic activity">
    <reaction evidence="2 10">
        <text>(6R)-NADPHX = (6S)-NADPHX</text>
        <dbReference type="Rhea" id="RHEA:32227"/>
        <dbReference type="ChEBI" id="CHEBI:64076"/>
        <dbReference type="ChEBI" id="CHEBI:64077"/>
        <dbReference type="EC" id="5.1.99.6"/>
    </reaction>
</comment>
<dbReference type="Pfam" id="PF03853">
    <property type="entry name" value="YjeF_N"/>
    <property type="match status" value="1"/>
</dbReference>
<organism evidence="12 13">
    <name type="scientific">Pythium oligandrum</name>
    <name type="common">Mycoparasitic fungus</name>
    <dbReference type="NCBI Taxonomy" id="41045"/>
    <lineage>
        <taxon>Eukaryota</taxon>
        <taxon>Sar</taxon>
        <taxon>Stramenopiles</taxon>
        <taxon>Oomycota</taxon>
        <taxon>Peronosporomycetes</taxon>
        <taxon>Pythiales</taxon>
        <taxon>Pythiaceae</taxon>
        <taxon>Pythium</taxon>
    </lineage>
</organism>
<sequence length="248" mass="27148">MLLKTMARKYLGQGDAQRFDEELMSSKYGFSIDQLMELAGLSVACAIGKEFPLEQVNAVDVMKRVLIVAGPGNNGGDALVAARHLKHFGYSPSILYPKKSSKPLFQGLVTQCQQLEIPFVEGLNDSKAVDADFDLILDGIFGFSFEGAIRPPFDTIIQTIRGCSSPIVSIDIPSGWHVERGDEHGVGLNPKMLISLTAPKLCAQFFSGQDKIHYIGGRFVPPALAKEFDLELPQYPGIEQCIRVTSDQ</sequence>
<evidence type="ECO:0000256" key="2">
    <source>
        <dbReference type="ARBA" id="ARBA00000909"/>
    </source>
</evidence>
<evidence type="ECO:0000256" key="1">
    <source>
        <dbReference type="ARBA" id="ARBA00000013"/>
    </source>
</evidence>
<evidence type="ECO:0000259" key="11">
    <source>
        <dbReference type="PROSITE" id="PS51385"/>
    </source>
</evidence>
<keyword evidence="6" id="KW-0521">NADP</keyword>
<dbReference type="PANTHER" id="PTHR13232">
    <property type="entry name" value="NAD(P)H-HYDRATE EPIMERASE"/>
    <property type="match status" value="1"/>
</dbReference>
<dbReference type="InterPro" id="IPR036652">
    <property type="entry name" value="YjeF_N_dom_sf"/>
</dbReference>
<feature type="binding site" evidence="10">
    <location>
        <position position="74"/>
    </location>
    <ligand>
        <name>K(+)</name>
        <dbReference type="ChEBI" id="CHEBI:29103"/>
    </ligand>
</feature>
<dbReference type="SUPFAM" id="SSF64153">
    <property type="entry name" value="YjeF N-terminal domain-like"/>
    <property type="match status" value="1"/>
</dbReference>
<accession>A0A8K1FI83</accession>
<keyword evidence="5 10" id="KW-0547">Nucleotide-binding</keyword>
<dbReference type="GO" id="GO:0005739">
    <property type="term" value="C:mitochondrion"/>
    <property type="evidence" value="ECO:0007669"/>
    <property type="project" value="TreeGrafter"/>
</dbReference>
<dbReference type="EC" id="5.1.99.6" evidence="3 10"/>
<keyword evidence="9 10" id="KW-0413">Isomerase</keyword>
<protein>
    <recommendedName>
        <fullName evidence="3 10">NAD(P)H-hydrate epimerase</fullName>
        <ecNumber evidence="3 10">5.1.99.6</ecNumber>
    </recommendedName>
    <alternativeName>
        <fullName evidence="10">NAD(P)HX epimerase</fullName>
    </alternativeName>
</protein>
<dbReference type="InterPro" id="IPR004443">
    <property type="entry name" value="YjeF_N_dom"/>
</dbReference>
<dbReference type="InterPro" id="IPR032976">
    <property type="entry name" value="YJEFN_prot_NAXE-like"/>
</dbReference>
<dbReference type="AlphaFoldDB" id="A0A8K1FI83"/>
<keyword evidence="13" id="KW-1185">Reference proteome</keyword>
<comment type="catalytic activity">
    <reaction evidence="1 10">
        <text>(6R)-NADHX = (6S)-NADHX</text>
        <dbReference type="Rhea" id="RHEA:32215"/>
        <dbReference type="ChEBI" id="CHEBI:64074"/>
        <dbReference type="ChEBI" id="CHEBI:64075"/>
        <dbReference type="EC" id="5.1.99.6"/>
    </reaction>
</comment>
<feature type="binding site" evidence="10">
    <location>
        <position position="138"/>
    </location>
    <ligand>
        <name>K(+)</name>
        <dbReference type="ChEBI" id="CHEBI:29103"/>
    </ligand>
</feature>
<gene>
    <name evidence="12" type="ORF">Poli38472_002482</name>
</gene>
<name>A0A8K1FI83_PYTOL</name>
<proteinExistence type="inferred from homology"/>
<dbReference type="PANTHER" id="PTHR13232:SF10">
    <property type="entry name" value="NAD(P)H-HYDRATE EPIMERASE"/>
    <property type="match status" value="1"/>
</dbReference>
<evidence type="ECO:0000313" key="12">
    <source>
        <dbReference type="EMBL" id="TMW63541.1"/>
    </source>
</evidence>
<keyword evidence="4 10" id="KW-0479">Metal-binding</keyword>
<feature type="domain" description="YjeF N-terminal" evidence="11">
    <location>
        <begin position="16"/>
        <end position="232"/>
    </location>
</feature>
<dbReference type="GO" id="GO:0000166">
    <property type="term" value="F:nucleotide binding"/>
    <property type="evidence" value="ECO:0007669"/>
    <property type="project" value="UniProtKB-KW"/>
</dbReference>
<dbReference type="Proteomes" id="UP000794436">
    <property type="component" value="Unassembled WGS sequence"/>
</dbReference>
<evidence type="ECO:0000256" key="9">
    <source>
        <dbReference type="ARBA" id="ARBA00023235"/>
    </source>
</evidence>
<evidence type="ECO:0000256" key="4">
    <source>
        <dbReference type="ARBA" id="ARBA00022723"/>
    </source>
</evidence>
<keyword evidence="8 10" id="KW-0520">NAD</keyword>
<dbReference type="HAMAP" id="MF_01966">
    <property type="entry name" value="NADHX_epimerase"/>
    <property type="match status" value="1"/>
</dbReference>
<feature type="binding site" evidence="10">
    <location>
        <begin position="142"/>
        <end position="148"/>
    </location>
    <ligand>
        <name>(6S)-NADPHX</name>
        <dbReference type="ChEBI" id="CHEBI:64076"/>
    </ligand>
</feature>
<evidence type="ECO:0000256" key="10">
    <source>
        <dbReference type="HAMAP-Rule" id="MF_03159"/>
    </source>
</evidence>
<comment type="caution">
    <text evidence="10">Lacks conserved residue(s) required for the propagation of feature annotation.</text>
</comment>
<keyword evidence="7 10" id="KW-0630">Potassium</keyword>
<comment type="similarity">
    <text evidence="10">Belongs to the NnrE/AIBP family.</text>
</comment>
<dbReference type="Gene3D" id="3.40.50.10260">
    <property type="entry name" value="YjeF N-terminal domain"/>
    <property type="match status" value="1"/>
</dbReference>
<evidence type="ECO:0000256" key="5">
    <source>
        <dbReference type="ARBA" id="ARBA00022741"/>
    </source>
</evidence>
<dbReference type="GO" id="GO:0046872">
    <property type="term" value="F:metal ion binding"/>
    <property type="evidence" value="ECO:0007669"/>
    <property type="project" value="UniProtKB-KW"/>
</dbReference>
<dbReference type="GO" id="GO:0052856">
    <property type="term" value="F:NAD(P)HX epimerase activity"/>
    <property type="evidence" value="ECO:0007669"/>
    <property type="project" value="UniProtKB-UniRule"/>
</dbReference>
<feature type="binding site" evidence="10">
    <location>
        <position position="174"/>
    </location>
    <ligand>
        <name>K(+)</name>
        <dbReference type="ChEBI" id="CHEBI:29103"/>
    </ligand>
</feature>
<dbReference type="PROSITE" id="PS51385">
    <property type="entry name" value="YJEF_N"/>
    <property type="match status" value="1"/>
</dbReference>
<dbReference type="FunFam" id="3.40.50.10260:FF:000005">
    <property type="entry name" value="NAD(P)H-hydrate epimerase"/>
    <property type="match status" value="1"/>
</dbReference>
<reference evidence="12" key="1">
    <citation type="submission" date="2019-03" db="EMBL/GenBank/DDBJ databases">
        <title>Long read genome sequence of the mycoparasitic Pythium oligandrum ATCC 38472 isolated from sugarbeet rhizosphere.</title>
        <authorList>
            <person name="Gaulin E."/>
        </authorList>
    </citation>
    <scope>NUCLEOTIDE SEQUENCE</scope>
    <source>
        <strain evidence="12">ATCC 38472_TT</strain>
    </source>
</reference>
<evidence type="ECO:0000313" key="13">
    <source>
        <dbReference type="Proteomes" id="UP000794436"/>
    </source>
</evidence>
<comment type="caution">
    <text evidence="12">The sequence shown here is derived from an EMBL/GenBank/DDBJ whole genome shotgun (WGS) entry which is preliminary data.</text>
</comment>
<dbReference type="EMBL" id="SPLM01000072">
    <property type="protein sequence ID" value="TMW63541.1"/>
    <property type="molecule type" value="Genomic_DNA"/>
</dbReference>
<evidence type="ECO:0000256" key="7">
    <source>
        <dbReference type="ARBA" id="ARBA00022958"/>
    </source>
</evidence>
<evidence type="ECO:0000256" key="6">
    <source>
        <dbReference type="ARBA" id="ARBA00022857"/>
    </source>
</evidence>
<comment type="cofactor">
    <cofactor evidence="10">
        <name>K(+)</name>
        <dbReference type="ChEBI" id="CHEBI:29103"/>
    </cofactor>
    <text evidence="10">Binds 1 potassium ion per subunit.</text>
</comment>
<comment type="function">
    <text evidence="10">Catalyzes the epimerization of the S- and R-forms of NAD(P)HX, a damaged form of NAD(P)H that is a result of enzymatic or heat-dependent hydration. This is a prerequisite for the S-specific NAD(P)H-hydrate dehydratase to allow the repair of both epimers of NAD(P)HX.</text>
</comment>
<feature type="binding site" evidence="10">
    <location>
        <position position="171"/>
    </location>
    <ligand>
        <name>(6S)-NADPHX</name>
        <dbReference type="ChEBI" id="CHEBI:64076"/>
    </ligand>
</feature>
<evidence type="ECO:0000256" key="8">
    <source>
        <dbReference type="ARBA" id="ARBA00023027"/>
    </source>
</evidence>
<dbReference type="NCBIfam" id="TIGR00197">
    <property type="entry name" value="yjeF_nterm"/>
    <property type="match status" value="1"/>
</dbReference>
<feature type="binding site" evidence="10">
    <location>
        <begin position="73"/>
        <end position="77"/>
    </location>
    <ligand>
        <name>(6S)-NADPHX</name>
        <dbReference type="ChEBI" id="CHEBI:64076"/>
    </ligand>
</feature>
<evidence type="ECO:0000256" key="3">
    <source>
        <dbReference type="ARBA" id="ARBA00012228"/>
    </source>
</evidence>
<dbReference type="OrthoDB" id="10064708at2759"/>